<dbReference type="RefSeq" id="WP_114606577.1">
    <property type="nucleotide sequence ID" value="NZ_CP031148.1"/>
</dbReference>
<dbReference type="Gene3D" id="2.130.10.10">
    <property type="entry name" value="YVTN repeat-like/Quinoprotein amine dehydrogenase"/>
    <property type="match status" value="1"/>
</dbReference>
<evidence type="ECO:0000313" key="4">
    <source>
        <dbReference type="Proteomes" id="UP000252985"/>
    </source>
</evidence>
<dbReference type="SMART" id="SM00564">
    <property type="entry name" value="PQQ"/>
    <property type="match status" value="4"/>
</dbReference>
<dbReference type="Pfam" id="PF13360">
    <property type="entry name" value="PQQ_2"/>
    <property type="match status" value="1"/>
</dbReference>
<protein>
    <recommendedName>
        <fullName evidence="2">Pyrrolo-quinoline quinone repeat domain-containing protein</fullName>
    </recommendedName>
</protein>
<dbReference type="InterPro" id="IPR018391">
    <property type="entry name" value="PQQ_b-propeller_rpt"/>
</dbReference>
<dbReference type="GeneID" id="37288829"/>
<dbReference type="InterPro" id="IPR015943">
    <property type="entry name" value="WD40/YVTN_repeat-like_dom_sf"/>
</dbReference>
<dbReference type="KEGG" id="haq:DU484_17585"/>
<dbReference type="Proteomes" id="UP000252985">
    <property type="component" value="Chromosome"/>
</dbReference>
<dbReference type="InterPro" id="IPR011047">
    <property type="entry name" value="Quinoprotein_ADH-like_sf"/>
</dbReference>
<dbReference type="AlphaFoldDB" id="A0A345EH47"/>
<organism evidence="3 4">
    <name type="scientific">Haloplanus rubicundus</name>
    <dbReference type="NCBI Taxonomy" id="1547898"/>
    <lineage>
        <taxon>Archaea</taxon>
        <taxon>Methanobacteriati</taxon>
        <taxon>Methanobacteriota</taxon>
        <taxon>Stenosarchaea group</taxon>
        <taxon>Halobacteria</taxon>
        <taxon>Halobacteriales</taxon>
        <taxon>Haloferacaceae</taxon>
        <taxon>Haloplanus</taxon>
    </lineage>
</organism>
<dbReference type="SUPFAM" id="SSF50998">
    <property type="entry name" value="Quinoprotein alcohol dehydrogenase-like"/>
    <property type="match status" value="2"/>
</dbReference>
<dbReference type="InterPro" id="IPR002372">
    <property type="entry name" value="PQQ_rpt_dom"/>
</dbReference>
<proteinExistence type="predicted"/>
<feature type="domain" description="Pyrrolo-quinoline quinone repeat" evidence="2">
    <location>
        <begin position="269"/>
        <end position="400"/>
    </location>
</feature>
<dbReference type="EMBL" id="CP031148">
    <property type="protein sequence ID" value="AXG11519.1"/>
    <property type="molecule type" value="Genomic_DNA"/>
</dbReference>
<dbReference type="PANTHER" id="PTHR34512">
    <property type="entry name" value="CELL SURFACE PROTEIN"/>
    <property type="match status" value="1"/>
</dbReference>
<evidence type="ECO:0000313" key="3">
    <source>
        <dbReference type="EMBL" id="AXG11519.1"/>
    </source>
</evidence>
<accession>A0A345EH47</accession>
<reference evidence="3 4" key="1">
    <citation type="submission" date="2018-07" db="EMBL/GenBank/DDBJ databases">
        <title>Genome sequences of Haloplanus sp. CBA1112.</title>
        <authorList>
            <person name="Kim Y.B."/>
            <person name="Roh S.W."/>
        </authorList>
    </citation>
    <scope>NUCLEOTIDE SEQUENCE [LARGE SCALE GENOMIC DNA]</scope>
    <source>
        <strain evidence="3 4">CBA1112</strain>
    </source>
</reference>
<sequence>MPSITRREFVGAGLVGAAGIYGASRLYRGVTDATFDPWTPAPGTWPLRRYDPANTAHNPNASPPREAPTARRVASAATTARRPRLSPLVGADHLVVYGSGFAAFPRGGSDAVRERDAPTPLAGFGPDGRLHAVVRDDADAPAALVGYGAADLRETTRFGLDADHPQGLLVGARETYVGGQDGTLRAIDPDSGRRWRVDGATPALADGRLYAADAPLDGTVAYAERTGLDRRLTVGPDRVWSAGPTDGFPDHPAVANGRVVLGTHAEGGGVLAAVDADSGERLWDPRRLGRDVSTPAVVGDRGYVAVGGDATGFVAAVDLSTGETAWRDDVDWRASTPVVGGETLVVAGERRENGERAGGVVRAYDTVSGDVLWTHAFDTPPAGVALVENRAVVTAGSELYALA</sequence>
<feature type="region of interest" description="Disordered" evidence="1">
    <location>
        <begin position="50"/>
        <end position="70"/>
    </location>
</feature>
<evidence type="ECO:0000256" key="1">
    <source>
        <dbReference type="SAM" id="MobiDB-lite"/>
    </source>
</evidence>
<evidence type="ECO:0000259" key="2">
    <source>
        <dbReference type="Pfam" id="PF13360"/>
    </source>
</evidence>
<gene>
    <name evidence="3" type="ORF">DU484_17585</name>
</gene>
<dbReference type="PANTHER" id="PTHR34512:SF30">
    <property type="entry name" value="OUTER MEMBRANE PROTEIN ASSEMBLY FACTOR BAMB"/>
    <property type="match status" value="1"/>
</dbReference>
<name>A0A345EH47_9EURY</name>